<accession>A0A7C5DY23</accession>
<feature type="domain" description="HTH rpiR-type" evidence="1">
    <location>
        <begin position="1"/>
        <end position="76"/>
    </location>
</feature>
<protein>
    <submittedName>
        <fullName evidence="2">MurR/RpiR family transcriptional regulator</fullName>
    </submittedName>
</protein>
<dbReference type="AlphaFoldDB" id="A0A7C5DY23"/>
<proteinExistence type="predicted"/>
<dbReference type="PANTHER" id="PTHR30514">
    <property type="entry name" value="GLUCOKINASE"/>
    <property type="match status" value="1"/>
</dbReference>
<dbReference type="InterPro" id="IPR036388">
    <property type="entry name" value="WH-like_DNA-bd_sf"/>
</dbReference>
<evidence type="ECO:0000259" key="1">
    <source>
        <dbReference type="PROSITE" id="PS51071"/>
    </source>
</evidence>
<reference evidence="2" key="1">
    <citation type="journal article" date="2020" name="mSystems">
        <title>Genome- and Community-Level Interaction Insights into Carbon Utilization and Element Cycling Functions of Hydrothermarchaeota in Hydrothermal Sediment.</title>
        <authorList>
            <person name="Zhou Z."/>
            <person name="Liu Y."/>
            <person name="Xu W."/>
            <person name="Pan J."/>
            <person name="Luo Z.H."/>
            <person name="Li M."/>
        </authorList>
    </citation>
    <scope>NUCLEOTIDE SEQUENCE [LARGE SCALE GENOMIC DNA]</scope>
    <source>
        <strain evidence="2">HyVt-80</strain>
    </source>
</reference>
<evidence type="ECO:0000313" key="2">
    <source>
        <dbReference type="EMBL" id="HHF08718.1"/>
    </source>
</evidence>
<dbReference type="GO" id="GO:0003677">
    <property type="term" value="F:DNA binding"/>
    <property type="evidence" value="ECO:0007669"/>
    <property type="project" value="InterPro"/>
</dbReference>
<gene>
    <name evidence="2" type="ORF">ENL26_02965</name>
</gene>
<sequence>MIIPRLKGLYDSLGTSEKKVANYIITRADDVIHYTITELAHFSGSSEATVYRLVKKLGFSGYQSFKITLARELSVP</sequence>
<dbReference type="Proteomes" id="UP000886129">
    <property type="component" value="Unassembled WGS sequence"/>
</dbReference>
<dbReference type="GO" id="GO:0097367">
    <property type="term" value="F:carbohydrate derivative binding"/>
    <property type="evidence" value="ECO:0007669"/>
    <property type="project" value="InterPro"/>
</dbReference>
<organism evidence="2">
    <name type="scientific">Kosmotoga arenicorallina</name>
    <dbReference type="NCBI Taxonomy" id="688066"/>
    <lineage>
        <taxon>Bacteria</taxon>
        <taxon>Thermotogati</taxon>
        <taxon>Thermotogota</taxon>
        <taxon>Thermotogae</taxon>
        <taxon>Kosmotogales</taxon>
        <taxon>Kosmotogaceae</taxon>
        <taxon>Kosmotoga</taxon>
    </lineage>
</organism>
<dbReference type="PANTHER" id="PTHR30514:SF1">
    <property type="entry name" value="HTH-TYPE TRANSCRIPTIONAL REGULATOR HEXR-RELATED"/>
    <property type="match status" value="1"/>
</dbReference>
<dbReference type="Pfam" id="PF01418">
    <property type="entry name" value="HTH_6"/>
    <property type="match status" value="1"/>
</dbReference>
<dbReference type="SUPFAM" id="SSF46689">
    <property type="entry name" value="Homeodomain-like"/>
    <property type="match status" value="1"/>
</dbReference>
<dbReference type="InterPro" id="IPR000281">
    <property type="entry name" value="HTH_RpiR"/>
</dbReference>
<dbReference type="GO" id="GO:0003700">
    <property type="term" value="F:DNA-binding transcription factor activity"/>
    <property type="evidence" value="ECO:0007669"/>
    <property type="project" value="InterPro"/>
</dbReference>
<dbReference type="EMBL" id="DRTH01000181">
    <property type="protein sequence ID" value="HHF08718.1"/>
    <property type="molecule type" value="Genomic_DNA"/>
</dbReference>
<dbReference type="InterPro" id="IPR009057">
    <property type="entry name" value="Homeodomain-like_sf"/>
</dbReference>
<dbReference type="PROSITE" id="PS51071">
    <property type="entry name" value="HTH_RPIR"/>
    <property type="match status" value="1"/>
</dbReference>
<feature type="non-terminal residue" evidence="2">
    <location>
        <position position="76"/>
    </location>
</feature>
<comment type="caution">
    <text evidence="2">The sequence shown here is derived from an EMBL/GenBank/DDBJ whole genome shotgun (WGS) entry which is preliminary data.</text>
</comment>
<name>A0A7C5DY23_9BACT</name>
<dbReference type="InterPro" id="IPR047640">
    <property type="entry name" value="RpiR-like"/>
</dbReference>
<dbReference type="Gene3D" id="1.10.10.10">
    <property type="entry name" value="Winged helix-like DNA-binding domain superfamily/Winged helix DNA-binding domain"/>
    <property type="match status" value="1"/>
</dbReference>